<dbReference type="AlphaFoldDB" id="A0A0G4MFN2"/>
<evidence type="ECO:0000313" key="3">
    <source>
        <dbReference type="Proteomes" id="UP000044602"/>
    </source>
</evidence>
<dbReference type="Proteomes" id="UP000044602">
    <property type="component" value="Unassembled WGS sequence"/>
</dbReference>
<sequence>MRGAEPTIEGELYVELGTENVDISAISG</sequence>
<evidence type="ECO:0000313" key="2">
    <source>
        <dbReference type="EMBL" id="CRK33019.1"/>
    </source>
</evidence>
<name>A0A0G4MFN2_VERLO</name>
<gene>
    <name evidence="2" type="ORF">BN1708_005968</name>
    <name evidence="1" type="ORF">BN1723_013242</name>
</gene>
<evidence type="ECO:0000313" key="1">
    <source>
        <dbReference type="EMBL" id="CRK24273.1"/>
    </source>
</evidence>
<organism evidence="2 3">
    <name type="scientific">Verticillium longisporum</name>
    <name type="common">Verticillium dahliae var. longisporum</name>
    <dbReference type="NCBI Taxonomy" id="100787"/>
    <lineage>
        <taxon>Eukaryota</taxon>
        <taxon>Fungi</taxon>
        <taxon>Dikarya</taxon>
        <taxon>Ascomycota</taxon>
        <taxon>Pezizomycotina</taxon>
        <taxon>Sordariomycetes</taxon>
        <taxon>Hypocreomycetidae</taxon>
        <taxon>Glomerellales</taxon>
        <taxon>Plectosphaerellaceae</taxon>
        <taxon>Verticillium</taxon>
    </lineage>
</organism>
<accession>A0A0G4MFN2</accession>
<dbReference type="EMBL" id="CVQI01015891">
    <property type="protein sequence ID" value="CRK24273.1"/>
    <property type="molecule type" value="Genomic_DNA"/>
</dbReference>
<dbReference type="Proteomes" id="UP000045706">
    <property type="component" value="Unassembled WGS sequence"/>
</dbReference>
<dbReference type="EMBL" id="CVQH01022416">
    <property type="protein sequence ID" value="CRK33019.1"/>
    <property type="molecule type" value="Genomic_DNA"/>
</dbReference>
<keyword evidence="3" id="KW-1185">Reference proteome</keyword>
<proteinExistence type="predicted"/>
<evidence type="ECO:0000313" key="4">
    <source>
        <dbReference type="Proteomes" id="UP000045706"/>
    </source>
</evidence>
<protein>
    <submittedName>
        <fullName evidence="2">Uncharacterized protein</fullName>
    </submittedName>
</protein>
<reference evidence="3 4" key="1">
    <citation type="submission" date="2015-05" db="EMBL/GenBank/DDBJ databases">
        <authorList>
            <person name="Fogelqvist Johan"/>
        </authorList>
    </citation>
    <scope>NUCLEOTIDE SEQUENCE [LARGE SCALE GENOMIC DNA]</scope>
    <source>
        <strain evidence="2">VL1</strain>
        <strain evidence="1">VL2</strain>
    </source>
</reference>